<dbReference type="STRING" id="686340.Metal_1249"/>
<sequence>MELNDGLRVILKGHLGWGKCRLDCFAGMLLALVRLKRMNLTQLALGFTSQADPKSRYRRLQRFFQEVVFDYDAVADLIMQLFDFQEKSYYLTLDRTHWKWGEKNLNILTLGIVYQGTAIPVYWRVLNKPGNSSQRERIALLQRFIDRFGRRGILGILGDREFIGDQWWQWLSDQGIPYLIRIKENQLLDDERPVRSVFADLKAGKSRALRKRRRIGQQWVWLSGMKLDSGELLILAGNQRFSQPLEIDSLRWEIEPLFQCLKGRGFHLEETRLTHYFRIKKVMALVALACCWAHKTGEWKHRVIRPLKIKKHGRKEQSLFRYGLDYLTHSLLQGLQDIEDRFRLLVLFFCSPDRVGVSELNPKIMAIRL</sequence>
<dbReference type="InterPro" id="IPR047658">
    <property type="entry name" value="IS4-like_transpos"/>
</dbReference>
<dbReference type="GO" id="GO:0003677">
    <property type="term" value="F:DNA binding"/>
    <property type="evidence" value="ECO:0007669"/>
    <property type="project" value="InterPro"/>
</dbReference>
<reference evidence="2 3" key="1">
    <citation type="journal article" date="2013" name="Genome Announc.">
        <title>Genome Sequence of the Obligate Gammaproteobacterial Methanotroph Methylomicrobium album Strain BG8.</title>
        <authorList>
            <person name="Kits K.D."/>
            <person name="Kalyuzhnaya M.G."/>
            <person name="Klotz M.G."/>
            <person name="Jetten M.S."/>
            <person name="Op den Camp H.J."/>
            <person name="Vuilleumier S."/>
            <person name="Bringel F."/>
            <person name="Dispirito A.A."/>
            <person name="Murrell J.C."/>
            <person name="Bruce D."/>
            <person name="Cheng J.F."/>
            <person name="Copeland A."/>
            <person name="Goodwin L."/>
            <person name="Hauser L."/>
            <person name="Lajus A."/>
            <person name="Land M.L."/>
            <person name="Lapidus A."/>
            <person name="Lucas S."/>
            <person name="Medigue C."/>
            <person name="Pitluck S."/>
            <person name="Woyke T."/>
            <person name="Zeytun A."/>
            <person name="Stein L.Y."/>
        </authorList>
    </citation>
    <scope>NUCLEOTIDE SEQUENCE [LARGE SCALE GENOMIC DNA]</scope>
    <source>
        <strain evidence="2 3">BG8</strain>
    </source>
</reference>
<dbReference type="HOGENOM" id="CLU_058184_2_0_6"/>
<dbReference type="Proteomes" id="UP000005090">
    <property type="component" value="Chromosome"/>
</dbReference>
<dbReference type="AlphaFoldDB" id="H8GIM4"/>
<feature type="domain" description="Transposase IS4-like" evidence="1">
    <location>
        <begin position="98"/>
        <end position="290"/>
    </location>
</feature>
<name>H8GIM4_METAL</name>
<dbReference type="GO" id="GO:0006313">
    <property type="term" value="P:DNA transposition"/>
    <property type="evidence" value="ECO:0007669"/>
    <property type="project" value="InterPro"/>
</dbReference>
<proteinExistence type="predicted"/>
<evidence type="ECO:0000313" key="3">
    <source>
        <dbReference type="Proteomes" id="UP000005090"/>
    </source>
</evidence>
<evidence type="ECO:0000259" key="1">
    <source>
        <dbReference type="Pfam" id="PF01609"/>
    </source>
</evidence>
<dbReference type="InterPro" id="IPR002559">
    <property type="entry name" value="Transposase_11"/>
</dbReference>
<dbReference type="SUPFAM" id="SSF53098">
    <property type="entry name" value="Ribonuclease H-like"/>
    <property type="match status" value="1"/>
</dbReference>
<dbReference type="RefSeq" id="WP_005370628.1">
    <property type="nucleotide sequence ID" value="NZ_CM001475.1"/>
</dbReference>
<dbReference type="NCBIfam" id="NF033591">
    <property type="entry name" value="transpos_IS4_2"/>
    <property type="match status" value="1"/>
</dbReference>
<gene>
    <name evidence="2" type="ORF">Metal_1249</name>
</gene>
<dbReference type="InterPro" id="IPR012337">
    <property type="entry name" value="RNaseH-like_sf"/>
</dbReference>
<keyword evidence="3" id="KW-1185">Reference proteome</keyword>
<organism evidence="2 3">
    <name type="scientific">Methylomicrobium album BG8</name>
    <dbReference type="NCBI Taxonomy" id="686340"/>
    <lineage>
        <taxon>Bacteria</taxon>
        <taxon>Pseudomonadati</taxon>
        <taxon>Pseudomonadota</taxon>
        <taxon>Gammaproteobacteria</taxon>
        <taxon>Methylococcales</taxon>
        <taxon>Methylococcaceae</taxon>
        <taxon>Methylomicrobium</taxon>
    </lineage>
</organism>
<dbReference type="GO" id="GO:0004803">
    <property type="term" value="F:transposase activity"/>
    <property type="evidence" value="ECO:0007669"/>
    <property type="project" value="InterPro"/>
</dbReference>
<dbReference type="Pfam" id="PF01609">
    <property type="entry name" value="DDE_Tnp_1"/>
    <property type="match status" value="1"/>
</dbReference>
<protein>
    <submittedName>
        <fullName evidence="2">Transposase family protein</fullName>
    </submittedName>
</protein>
<accession>H8GIM4</accession>
<evidence type="ECO:0000313" key="2">
    <source>
        <dbReference type="EMBL" id="EIC29051.1"/>
    </source>
</evidence>
<dbReference type="eggNOG" id="COG3385">
    <property type="taxonomic scope" value="Bacteria"/>
</dbReference>
<dbReference type="EMBL" id="CM001475">
    <property type="protein sequence ID" value="EIC29051.1"/>
    <property type="molecule type" value="Genomic_DNA"/>
</dbReference>